<reference evidence="1" key="1">
    <citation type="submission" date="2024-09" db="EMBL/GenBank/DDBJ databases">
        <title>Black Yeasts Isolated from many extreme environments.</title>
        <authorList>
            <person name="Coleine C."/>
            <person name="Stajich J.E."/>
            <person name="Selbmann L."/>
        </authorList>
    </citation>
    <scope>NUCLEOTIDE SEQUENCE</scope>
    <source>
        <strain evidence="1">CCFEE 5737</strain>
    </source>
</reference>
<gene>
    <name evidence="1" type="ORF">LTS18_009238</name>
</gene>
<accession>A0ACC3D0Q9</accession>
<protein>
    <submittedName>
        <fullName evidence="1">Uncharacterized protein</fullName>
    </submittedName>
</protein>
<proteinExistence type="predicted"/>
<dbReference type="EMBL" id="JAWDJW010008833">
    <property type="protein sequence ID" value="KAK3060129.1"/>
    <property type="molecule type" value="Genomic_DNA"/>
</dbReference>
<evidence type="ECO:0000313" key="2">
    <source>
        <dbReference type="Proteomes" id="UP001186974"/>
    </source>
</evidence>
<keyword evidence="2" id="KW-1185">Reference proteome</keyword>
<comment type="caution">
    <text evidence="1">The sequence shown here is derived from an EMBL/GenBank/DDBJ whole genome shotgun (WGS) entry which is preliminary data.</text>
</comment>
<sequence>MPGKHTNVDPSGAGRLCKRCNALETSIVVRTEPLCKYVAVSELTTYRALLIGTRDCFTKYVHTKAIKRLETFGVRHSEVGKPRKLLLPLSLGASSLSLLHIIDSHLQRQNDRTGRTGFKVHVLLVDTSEVEVNRPDPEALQAVKDQYPKHTYSTVKLTNLFLDSDPSEEPVDEQLPEGDLAVARLAALMNAIPSATSRADVLSTLLQRLTIRFATTHACEGILFGSSTTKLAEVVLSETAKGRGFAIPWLVSDGPTPFGISFYYPLRELLKKELSAFTNMTDPMIAPLVHAEPLAKEQVISSMKNTTIDFLMKQYFESVEESYPSIVANAVRTAGKLQAPKAASKQRCKLCAMPVTEDLVGIHGWVGDQTEAVATEIEKGSYGLCYGCTRSIPEEAVTFLPD</sequence>
<dbReference type="Proteomes" id="UP001186974">
    <property type="component" value="Unassembled WGS sequence"/>
</dbReference>
<name>A0ACC3D0Q9_9PEZI</name>
<organism evidence="1 2">
    <name type="scientific">Coniosporium uncinatum</name>
    <dbReference type="NCBI Taxonomy" id="93489"/>
    <lineage>
        <taxon>Eukaryota</taxon>
        <taxon>Fungi</taxon>
        <taxon>Dikarya</taxon>
        <taxon>Ascomycota</taxon>
        <taxon>Pezizomycotina</taxon>
        <taxon>Dothideomycetes</taxon>
        <taxon>Dothideomycetes incertae sedis</taxon>
        <taxon>Coniosporium</taxon>
    </lineage>
</organism>
<evidence type="ECO:0000313" key="1">
    <source>
        <dbReference type="EMBL" id="KAK3060129.1"/>
    </source>
</evidence>